<dbReference type="FunFam" id="1.10.167.10:FF:000001">
    <property type="entry name" value="Putative regulator of g-protein signaling 12"/>
    <property type="match status" value="1"/>
</dbReference>
<evidence type="ECO:0000256" key="11">
    <source>
        <dbReference type="SAM" id="MobiDB-lite"/>
    </source>
</evidence>
<dbReference type="Proteomes" id="UP001152622">
    <property type="component" value="Chromosome 2"/>
</dbReference>
<dbReference type="Gene3D" id="1.10.167.10">
    <property type="entry name" value="Regulator of G-protein Signalling 4, domain 2"/>
    <property type="match status" value="1"/>
</dbReference>
<feature type="compositionally biased region" description="Polar residues" evidence="11">
    <location>
        <begin position="8"/>
        <end position="17"/>
    </location>
</feature>
<evidence type="ECO:0000259" key="12">
    <source>
        <dbReference type="PROSITE" id="PS50132"/>
    </source>
</evidence>
<dbReference type="GO" id="GO:0009968">
    <property type="term" value="P:negative regulation of signal transduction"/>
    <property type="evidence" value="ECO:0007669"/>
    <property type="project" value="UniProtKB-KW"/>
</dbReference>
<dbReference type="OrthoDB" id="196547at2759"/>
<comment type="caution">
    <text evidence="13">The sequence shown here is derived from an EMBL/GenBank/DDBJ whole genome shotgun (WGS) entry which is preliminary data.</text>
</comment>
<dbReference type="InterPro" id="IPR044926">
    <property type="entry name" value="RGS_subdomain_2"/>
</dbReference>
<dbReference type="GO" id="GO:0043204">
    <property type="term" value="C:perikaryon"/>
    <property type="evidence" value="ECO:0007669"/>
    <property type="project" value="UniProtKB-SubCell"/>
</dbReference>
<proteinExistence type="predicted"/>
<evidence type="ECO:0000256" key="6">
    <source>
        <dbReference type="ARBA" id="ARBA00022700"/>
    </source>
</evidence>
<evidence type="ECO:0000256" key="1">
    <source>
        <dbReference type="ARBA" id="ARBA00004123"/>
    </source>
</evidence>
<evidence type="ECO:0000256" key="8">
    <source>
        <dbReference type="ARBA" id="ARBA00023242"/>
    </source>
</evidence>
<sequence length="170" mass="19703">MVELSETVGKSTWQQVPESDDSPVSELLQNRLSTDDVIQWSESFDVLLSHEHGMAAFREFLKTEFSDENIEFWLACEDYKKITPHAKLVTKANEIYEEFINIQAPREINIDFYTREATKQSLRTPSPASFSEAQGIIYGLMEKDCYPRFIRSTLYMDLLNLTQTQCQKSV</sequence>
<keyword evidence="7" id="KW-0472">Membrane</keyword>
<dbReference type="InterPro" id="IPR016137">
    <property type="entry name" value="RGS"/>
</dbReference>
<dbReference type="EMBL" id="JAINUF010000002">
    <property type="protein sequence ID" value="KAJ8376208.1"/>
    <property type="molecule type" value="Genomic_DNA"/>
</dbReference>
<dbReference type="AlphaFoldDB" id="A0A9Q1G652"/>
<evidence type="ECO:0000256" key="3">
    <source>
        <dbReference type="ARBA" id="ARBA00004413"/>
    </source>
</evidence>
<keyword evidence="5" id="KW-1003">Cell membrane</keyword>
<accession>A0A9Q1G652</accession>
<gene>
    <name evidence="13" type="ORF">SKAU_G00067880</name>
</gene>
<dbReference type="Pfam" id="PF00615">
    <property type="entry name" value="RGS"/>
    <property type="match status" value="1"/>
</dbReference>
<dbReference type="GO" id="GO:0005886">
    <property type="term" value="C:plasma membrane"/>
    <property type="evidence" value="ECO:0007669"/>
    <property type="project" value="UniProtKB-SubCell"/>
</dbReference>
<evidence type="ECO:0000256" key="10">
    <source>
        <dbReference type="ARBA" id="ARBA00023880"/>
    </source>
</evidence>
<dbReference type="InterPro" id="IPR036305">
    <property type="entry name" value="RGS_sf"/>
</dbReference>
<dbReference type="PRINTS" id="PR01301">
    <property type="entry name" value="RGSPROTEIN"/>
</dbReference>
<dbReference type="Gene3D" id="1.10.196.10">
    <property type="match status" value="2"/>
</dbReference>
<keyword evidence="9" id="KW-0966">Cell projection</keyword>
<organism evidence="13 14">
    <name type="scientific">Synaphobranchus kaupii</name>
    <name type="common">Kaup's arrowtooth eel</name>
    <dbReference type="NCBI Taxonomy" id="118154"/>
    <lineage>
        <taxon>Eukaryota</taxon>
        <taxon>Metazoa</taxon>
        <taxon>Chordata</taxon>
        <taxon>Craniata</taxon>
        <taxon>Vertebrata</taxon>
        <taxon>Euteleostomi</taxon>
        <taxon>Actinopterygii</taxon>
        <taxon>Neopterygii</taxon>
        <taxon>Teleostei</taxon>
        <taxon>Anguilliformes</taxon>
        <taxon>Synaphobranchidae</taxon>
        <taxon>Synaphobranchus</taxon>
    </lineage>
</organism>
<feature type="region of interest" description="Disordered" evidence="11">
    <location>
        <begin position="1"/>
        <end position="24"/>
    </location>
</feature>
<evidence type="ECO:0000256" key="4">
    <source>
        <dbReference type="ARBA" id="ARBA00004484"/>
    </source>
</evidence>
<evidence type="ECO:0000256" key="7">
    <source>
        <dbReference type="ARBA" id="ARBA00023136"/>
    </source>
</evidence>
<name>A0A9Q1G652_SYNKA</name>
<dbReference type="SUPFAM" id="SSF48097">
    <property type="entry name" value="Regulator of G-protein signaling, RGS"/>
    <property type="match status" value="1"/>
</dbReference>
<dbReference type="GO" id="GO:0005634">
    <property type="term" value="C:nucleus"/>
    <property type="evidence" value="ECO:0007669"/>
    <property type="project" value="UniProtKB-SubCell"/>
</dbReference>
<evidence type="ECO:0000313" key="13">
    <source>
        <dbReference type="EMBL" id="KAJ8376208.1"/>
    </source>
</evidence>
<protein>
    <recommendedName>
        <fullName evidence="10">Regulator of G-protein signaling 8</fullName>
    </recommendedName>
</protein>
<reference evidence="13" key="1">
    <citation type="journal article" date="2023" name="Science">
        <title>Genome structures resolve the early diversification of teleost fishes.</title>
        <authorList>
            <person name="Parey E."/>
            <person name="Louis A."/>
            <person name="Montfort J."/>
            <person name="Bouchez O."/>
            <person name="Roques C."/>
            <person name="Iampietro C."/>
            <person name="Lluch J."/>
            <person name="Castinel A."/>
            <person name="Donnadieu C."/>
            <person name="Desvignes T."/>
            <person name="Floi Bucao C."/>
            <person name="Jouanno E."/>
            <person name="Wen M."/>
            <person name="Mejri S."/>
            <person name="Dirks R."/>
            <person name="Jansen H."/>
            <person name="Henkel C."/>
            <person name="Chen W.J."/>
            <person name="Zahm M."/>
            <person name="Cabau C."/>
            <person name="Klopp C."/>
            <person name="Thompson A.W."/>
            <person name="Robinson-Rechavi M."/>
            <person name="Braasch I."/>
            <person name="Lecointre G."/>
            <person name="Bobe J."/>
            <person name="Postlethwait J.H."/>
            <person name="Berthelot C."/>
            <person name="Roest Crollius H."/>
            <person name="Guiguen Y."/>
        </authorList>
    </citation>
    <scope>NUCLEOTIDE SEQUENCE</scope>
    <source>
        <strain evidence="13">WJC10195</strain>
    </source>
</reference>
<dbReference type="InterPro" id="IPR024066">
    <property type="entry name" value="RGS_subdom1/3"/>
</dbReference>
<evidence type="ECO:0000256" key="9">
    <source>
        <dbReference type="ARBA" id="ARBA00023273"/>
    </source>
</evidence>
<comment type="subcellular location">
    <subcellularLocation>
        <location evidence="3">Cell membrane</location>
        <topology evidence="3">Peripheral membrane protein</topology>
        <orientation evidence="3">Cytoplasmic side</orientation>
    </subcellularLocation>
    <subcellularLocation>
        <location evidence="2">Cell projection</location>
        <location evidence="2">Dendrite</location>
    </subcellularLocation>
    <subcellularLocation>
        <location evidence="1">Nucleus</location>
    </subcellularLocation>
    <subcellularLocation>
        <location evidence="4">Perikaryon</location>
    </subcellularLocation>
</comment>
<dbReference type="GO" id="GO:0030425">
    <property type="term" value="C:dendrite"/>
    <property type="evidence" value="ECO:0007669"/>
    <property type="project" value="UniProtKB-SubCell"/>
</dbReference>
<feature type="domain" description="RGS" evidence="12">
    <location>
        <begin position="43"/>
        <end position="159"/>
    </location>
</feature>
<evidence type="ECO:0000256" key="2">
    <source>
        <dbReference type="ARBA" id="ARBA00004279"/>
    </source>
</evidence>
<dbReference type="FunFam" id="1.10.196.10:FF:000001">
    <property type="entry name" value="Regulator of G-protein signaling 8"/>
    <property type="match status" value="1"/>
</dbReference>
<dbReference type="PANTHER" id="PTHR10845:SF147">
    <property type="entry name" value="REGULATOR OF G-PROTEIN SIGNALING 8"/>
    <property type="match status" value="1"/>
</dbReference>
<evidence type="ECO:0000256" key="5">
    <source>
        <dbReference type="ARBA" id="ARBA00022475"/>
    </source>
</evidence>
<dbReference type="SMART" id="SM00315">
    <property type="entry name" value="RGS"/>
    <property type="match status" value="1"/>
</dbReference>
<keyword evidence="14" id="KW-1185">Reference proteome</keyword>
<keyword evidence="6" id="KW-0734">Signal transduction inhibitor</keyword>
<evidence type="ECO:0000313" key="14">
    <source>
        <dbReference type="Proteomes" id="UP001152622"/>
    </source>
</evidence>
<dbReference type="PROSITE" id="PS50132">
    <property type="entry name" value="RGS"/>
    <property type="match status" value="1"/>
</dbReference>
<dbReference type="PANTHER" id="PTHR10845">
    <property type="entry name" value="REGULATOR OF G PROTEIN SIGNALING"/>
    <property type="match status" value="1"/>
</dbReference>
<keyword evidence="8" id="KW-0539">Nucleus</keyword>